<dbReference type="AlphaFoldDB" id="A0A2N5W2P6"/>
<dbReference type="Proteomes" id="UP000235388">
    <property type="component" value="Unassembled WGS sequence"/>
</dbReference>
<dbReference type="EMBL" id="PGCJ01000020">
    <property type="protein sequence ID" value="PLW56511.1"/>
    <property type="molecule type" value="Genomic_DNA"/>
</dbReference>
<reference evidence="1 2" key="1">
    <citation type="submission" date="2017-11" db="EMBL/GenBank/DDBJ databases">
        <title>De novo assembly and phasing of dikaryotic genomes from two isolates of Puccinia coronata f. sp. avenae, the causal agent of oat crown rust.</title>
        <authorList>
            <person name="Miller M.E."/>
            <person name="Zhang Y."/>
            <person name="Omidvar V."/>
            <person name="Sperschneider J."/>
            <person name="Schwessinger B."/>
            <person name="Raley C."/>
            <person name="Palmer J.M."/>
            <person name="Garnica D."/>
            <person name="Upadhyaya N."/>
            <person name="Rathjen J."/>
            <person name="Taylor J.M."/>
            <person name="Park R.F."/>
            <person name="Dodds P.N."/>
            <person name="Hirsch C.D."/>
            <person name="Kianian S.F."/>
            <person name="Figueroa M."/>
        </authorList>
    </citation>
    <scope>NUCLEOTIDE SEQUENCE [LARGE SCALE GENOMIC DNA]</scope>
    <source>
        <strain evidence="1">12NC29</strain>
    </source>
</reference>
<accession>A0A2N5W2P6</accession>
<evidence type="ECO:0000313" key="2">
    <source>
        <dbReference type="Proteomes" id="UP000235388"/>
    </source>
</evidence>
<keyword evidence="2" id="KW-1185">Reference proteome</keyword>
<organism evidence="1 2">
    <name type="scientific">Puccinia coronata f. sp. avenae</name>
    <dbReference type="NCBI Taxonomy" id="200324"/>
    <lineage>
        <taxon>Eukaryota</taxon>
        <taxon>Fungi</taxon>
        <taxon>Dikarya</taxon>
        <taxon>Basidiomycota</taxon>
        <taxon>Pucciniomycotina</taxon>
        <taxon>Pucciniomycetes</taxon>
        <taxon>Pucciniales</taxon>
        <taxon>Pucciniaceae</taxon>
        <taxon>Puccinia</taxon>
    </lineage>
</organism>
<comment type="caution">
    <text evidence="1">The sequence shown here is derived from an EMBL/GenBank/DDBJ whole genome shotgun (WGS) entry which is preliminary data.</text>
</comment>
<evidence type="ECO:0000313" key="1">
    <source>
        <dbReference type="EMBL" id="PLW56511.1"/>
    </source>
</evidence>
<name>A0A2N5W2P6_9BASI</name>
<protein>
    <submittedName>
        <fullName evidence="1">Uncharacterized protein</fullName>
    </submittedName>
</protein>
<gene>
    <name evidence="1" type="ORF">PCANC_04831</name>
</gene>
<proteinExistence type="predicted"/>
<sequence length="114" mass="13109">MDIRFGDWILVGLQGKRGNTLWVDVYISPTSKSFWSSSPQQSHPRIQTSKSQFQLLLRCFVLLQRLCFSQQEMNGGREPKALMISLMILTQSERMANIFANGLGGDCRQYFILF</sequence>